<evidence type="ECO:0000256" key="4">
    <source>
        <dbReference type="PROSITE-ProRule" id="PRU00221"/>
    </source>
</evidence>
<protein>
    <submittedName>
        <fullName evidence="6">WD repeat-containing protein DWA2-like</fullName>
    </submittedName>
</protein>
<dbReference type="InterPro" id="IPR001680">
    <property type="entry name" value="WD40_rpt"/>
</dbReference>
<dbReference type="AlphaFoldDB" id="A0A5B6U8U5"/>
<evidence type="ECO:0000256" key="2">
    <source>
        <dbReference type="ARBA" id="ARBA00022574"/>
    </source>
</evidence>
<evidence type="ECO:0000259" key="5">
    <source>
        <dbReference type="Pfam" id="PF23609"/>
    </source>
</evidence>
<feature type="repeat" description="WD" evidence="4">
    <location>
        <begin position="70"/>
        <end position="112"/>
    </location>
</feature>
<dbReference type="InterPro" id="IPR015943">
    <property type="entry name" value="WD40/YVTN_repeat-like_dom_sf"/>
</dbReference>
<comment type="similarity">
    <text evidence="1">Belongs to the WD repeat EIPR1 family.</text>
</comment>
<dbReference type="InterPro" id="IPR040323">
    <property type="entry name" value="EIPR1"/>
</dbReference>
<dbReference type="OrthoDB" id="196957at2759"/>
<evidence type="ECO:0000256" key="1">
    <source>
        <dbReference type="ARBA" id="ARBA00005672"/>
    </source>
</evidence>
<sequence length="173" mass="19390">MIAVEISKRMVNNIEMVTVICECTYLCEMVFLLVTTSKLLLSLLSQVTAEDESGIHIWDLRKPKSPVKELPGHTHWTWAVTCNPEYDGLILSAGTDSTVNLWQAPTSAEDKATSESITEPLNQQADPLLNSYSDYEDSVYGLAWSSREPWIFASLSYDGRVVVESVKPFLSRK</sequence>
<dbReference type="Pfam" id="PF23609">
    <property type="entry name" value="Beta-prop_EIPR1"/>
    <property type="match status" value="1"/>
</dbReference>
<reference evidence="7" key="1">
    <citation type="journal article" date="2019" name="Plant Biotechnol. J.">
        <title>Genome sequencing of the Australian wild diploid species Gossypium australe highlights disease resistance and delayed gland morphogenesis.</title>
        <authorList>
            <person name="Cai Y."/>
            <person name="Cai X."/>
            <person name="Wang Q."/>
            <person name="Wang P."/>
            <person name="Zhang Y."/>
            <person name="Cai C."/>
            <person name="Xu Y."/>
            <person name="Wang K."/>
            <person name="Zhou Z."/>
            <person name="Wang C."/>
            <person name="Geng S."/>
            <person name="Li B."/>
            <person name="Dong Q."/>
            <person name="Hou Y."/>
            <person name="Wang H."/>
            <person name="Ai P."/>
            <person name="Liu Z."/>
            <person name="Yi F."/>
            <person name="Sun M."/>
            <person name="An G."/>
            <person name="Cheng J."/>
            <person name="Zhang Y."/>
            <person name="Shi Q."/>
            <person name="Xie Y."/>
            <person name="Shi X."/>
            <person name="Chang Y."/>
            <person name="Huang F."/>
            <person name="Chen Y."/>
            <person name="Hong S."/>
            <person name="Mi L."/>
            <person name="Sun Q."/>
            <person name="Zhang L."/>
            <person name="Zhou B."/>
            <person name="Peng R."/>
            <person name="Zhang X."/>
            <person name="Liu F."/>
        </authorList>
    </citation>
    <scope>NUCLEOTIDE SEQUENCE [LARGE SCALE GENOMIC DNA]</scope>
    <source>
        <strain evidence="7">cv. PA1801</strain>
    </source>
</reference>
<proteinExistence type="inferred from homology"/>
<evidence type="ECO:0000256" key="3">
    <source>
        <dbReference type="ARBA" id="ARBA00022737"/>
    </source>
</evidence>
<dbReference type="PROSITE" id="PS50082">
    <property type="entry name" value="WD_REPEATS_2"/>
    <property type="match status" value="1"/>
</dbReference>
<dbReference type="Pfam" id="PF00400">
    <property type="entry name" value="WD40"/>
    <property type="match status" value="1"/>
</dbReference>
<dbReference type="InterPro" id="IPR059104">
    <property type="entry name" value="Beta-prop_EIPR1-like"/>
</dbReference>
<keyword evidence="2 4" id="KW-0853">WD repeat</keyword>
<comment type="caution">
    <text evidence="6">The sequence shown here is derived from an EMBL/GenBank/DDBJ whole genome shotgun (WGS) entry which is preliminary data.</text>
</comment>
<gene>
    <name evidence="6" type="ORF">EPI10_009675</name>
</gene>
<dbReference type="Gene3D" id="2.130.10.10">
    <property type="entry name" value="YVTN repeat-like/Quinoprotein amine dehydrogenase"/>
    <property type="match status" value="1"/>
</dbReference>
<keyword evidence="7" id="KW-1185">Reference proteome</keyword>
<dbReference type="SMART" id="SM00320">
    <property type="entry name" value="WD40"/>
    <property type="match status" value="2"/>
</dbReference>
<dbReference type="GO" id="GO:0016567">
    <property type="term" value="P:protein ubiquitination"/>
    <property type="evidence" value="ECO:0007669"/>
    <property type="project" value="TreeGrafter"/>
</dbReference>
<dbReference type="EMBL" id="SMMG02000013">
    <property type="protein sequence ID" value="KAA3453663.1"/>
    <property type="molecule type" value="Genomic_DNA"/>
</dbReference>
<feature type="domain" description="EIPR1-like beta-propeller" evidence="5">
    <location>
        <begin position="47"/>
        <end position="102"/>
    </location>
</feature>
<dbReference type="InterPro" id="IPR036322">
    <property type="entry name" value="WD40_repeat_dom_sf"/>
</dbReference>
<dbReference type="PANTHER" id="PTHR14205">
    <property type="entry name" value="WD-REPEAT PROTEIN"/>
    <property type="match status" value="1"/>
</dbReference>
<keyword evidence="3" id="KW-0677">Repeat</keyword>
<evidence type="ECO:0000313" key="6">
    <source>
        <dbReference type="EMBL" id="KAA3453663.1"/>
    </source>
</evidence>
<organism evidence="6 7">
    <name type="scientific">Gossypium australe</name>
    <dbReference type="NCBI Taxonomy" id="47621"/>
    <lineage>
        <taxon>Eukaryota</taxon>
        <taxon>Viridiplantae</taxon>
        <taxon>Streptophyta</taxon>
        <taxon>Embryophyta</taxon>
        <taxon>Tracheophyta</taxon>
        <taxon>Spermatophyta</taxon>
        <taxon>Magnoliopsida</taxon>
        <taxon>eudicotyledons</taxon>
        <taxon>Gunneridae</taxon>
        <taxon>Pentapetalae</taxon>
        <taxon>rosids</taxon>
        <taxon>malvids</taxon>
        <taxon>Malvales</taxon>
        <taxon>Malvaceae</taxon>
        <taxon>Malvoideae</taxon>
        <taxon>Gossypium</taxon>
    </lineage>
</organism>
<name>A0A5B6U8U5_9ROSI</name>
<dbReference type="SUPFAM" id="SSF50978">
    <property type="entry name" value="WD40 repeat-like"/>
    <property type="match status" value="1"/>
</dbReference>
<accession>A0A5B6U8U5</accession>
<evidence type="ECO:0000313" key="7">
    <source>
        <dbReference type="Proteomes" id="UP000325315"/>
    </source>
</evidence>
<dbReference type="Proteomes" id="UP000325315">
    <property type="component" value="Unassembled WGS sequence"/>
</dbReference>
<dbReference type="PANTHER" id="PTHR14205:SF15">
    <property type="entry name" value="EARP AND GARP COMPLEX-INTERACTING PROTEIN 1"/>
    <property type="match status" value="1"/>
</dbReference>